<evidence type="ECO:0000259" key="2">
    <source>
        <dbReference type="Pfam" id="PF00326"/>
    </source>
</evidence>
<feature type="signal peptide" evidence="1">
    <location>
        <begin position="1"/>
        <end position="25"/>
    </location>
</feature>
<dbReference type="RefSeq" id="WP_093148203.1">
    <property type="nucleotide sequence ID" value="NZ_FNBW01000002.1"/>
</dbReference>
<feature type="chain" id="PRO_5034502561" evidence="1">
    <location>
        <begin position="26"/>
        <end position="323"/>
    </location>
</feature>
<dbReference type="AlphaFoldDB" id="A0A8G2BET1"/>
<sequence length="323" mass="35567">MPRLFCLLWAVLALAGCVTPVMRNADTMEPQRMLSGSVMDREACTAADKAWAGAGTVWVALDPDWDPQDGTCIRYVLAGLDSAANPIVSVHFHGDVMWQYLDGRSGWFSGYETLTPGTLKAFAIRENQTYGLPYLRVSRPGTYGSSGFHKQRRRQREADILDAALDILKARYRIDRLAVSGQSGGGHVVASLLTRRDDIDCAVITSGVVSVAQRARHHGWDRDITGYRDYFDPIEHVSEILPDPRRRIVVVGDPRDRNTPFFTQQDYAQAVAAAGHEVALIRAEGAGKSFHGLGLTGFKVVQWCVDGVSSTEIQARLPIPPED</sequence>
<proteinExistence type="predicted"/>
<dbReference type="GO" id="GO:0006508">
    <property type="term" value="P:proteolysis"/>
    <property type="evidence" value="ECO:0007669"/>
    <property type="project" value="InterPro"/>
</dbReference>
<comment type="caution">
    <text evidence="3">The sequence shown here is derived from an EMBL/GenBank/DDBJ whole genome shotgun (WGS) entry which is preliminary data.</text>
</comment>
<evidence type="ECO:0000313" key="3">
    <source>
        <dbReference type="EMBL" id="SDF23785.1"/>
    </source>
</evidence>
<accession>A0A8G2BET1</accession>
<dbReference type="InterPro" id="IPR029058">
    <property type="entry name" value="AB_hydrolase_fold"/>
</dbReference>
<dbReference type="EMBL" id="FNBW01000002">
    <property type="protein sequence ID" value="SDF23785.1"/>
    <property type="molecule type" value="Genomic_DNA"/>
</dbReference>
<dbReference type="InterPro" id="IPR001375">
    <property type="entry name" value="Peptidase_S9_cat"/>
</dbReference>
<dbReference type="GO" id="GO:0008236">
    <property type="term" value="F:serine-type peptidase activity"/>
    <property type="evidence" value="ECO:0007669"/>
    <property type="project" value="InterPro"/>
</dbReference>
<keyword evidence="1" id="KW-0732">Signal</keyword>
<feature type="domain" description="Peptidase S9 prolyl oligopeptidase catalytic" evidence="2">
    <location>
        <begin position="159"/>
        <end position="287"/>
    </location>
</feature>
<evidence type="ECO:0000313" key="4">
    <source>
        <dbReference type="Proteomes" id="UP000198615"/>
    </source>
</evidence>
<name>A0A8G2BET1_9PROT</name>
<evidence type="ECO:0000256" key="1">
    <source>
        <dbReference type="SAM" id="SignalP"/>
    </source>
</evidence>
<gene>
    <name evidence="3" type="ORF">SAMN05660686_00687</name>
</gene>
<protein>
    <submittedName>
        <fullName evidence="3">Prolyl oligopeptidase family protein</fullName>
    </submittedName>
</protein>
<reference evidence="3 4" key="1">
    <citation type="submission" date="2016-10" db="EMBL/GenBank/DDBJ databases">
        <authorList>
            <person name="Varghese N."/>
            <person name="Submissions S."/>
        </authorList>
    </citation>
    <scope>NUCLEOTIDE SEQUENCE [LARGE SCALE GENOMIC DNA]</scope>
    <source>
        <strain evidence="3 4">DSM 18839</strain>
    </source>
</reference>
<dbReference type="SUPFAM" id="SSF53474">
    <property type="entry name" value="alpha/beta-Hydrolases"/>
    <property type="match status" value="1"/>
</dbReference>
<dbReference type="Gene3D" id="3.40.50.1820">
    <property type="entry name" value="alpha/beta hydrolase"/>
    <property type="match status" value="1"/>
</dbReference>
<dbReference type="Proteomes" id="UP000198615">
    <property type="component" value="Unassembled WGS sequence"/>
</dbReference>
<keyword evidence="4" id="KW-1185">Reference proteome</keyword>
<dbReference type="PROSITE" id="PS51257">
    <property type="entry name" value="PROKAR_LIPOPROTEIN"/>
    <property type="match status" value="1"/>
</dbReference>
<dbReference type="Pfam" id="PF00326">
    <property type="entry name" value="Peptidase_S9"/>
    <property type="match status" value="1"/>
</dbReference>
<dbReference type="OrthoDB" id="7015419at2"/>
<organism evidence="3 4">
    <name type="scientific">Thalassobaculum litoreum DSM 18839</name>
    <dbReference type="NCBI Taxonomy" id="1123362"/>
    <lineage>
        <taxon>Bacteria</taxon>
        <taxon>Pseudomonadati</taxon>
        <taxon>Pseudomonadota</taxon>
        <taxon>Alphaproteobacteria</taxon>
        <taxon>Rhodospirillales</taxon>
        <taxon>Thalassobaculaceae</taxon>
        <taxon>Thalassobaculum</taxon>
    </lineage>
</organism>